<dbReference type="PANTHER" id="PTHR43033:SF1">
    <property type="entry name" value="TRNA(ILE)-LYSIDINE SYNTHASE-RELATED"/>
    <property type="match status" value="1"/>
</dbReference>
<evidence type="ECO:0000256" key="3">
    <source>
        <dbReference type="ARBA" id="ARBA00022694"/>
    </source>
</evidence>
<dbReference type="Gene3D" id="3.40.50.620">
    <property type="entry name" value="HUPs"/>
    <property type="match status" value="1"/>
</dbReference>
<keyword evidence="2" id="KW-0436">Ligase</keyword>
<dbReference type="EMBL" id="CAEZWE010000005">
    <property type="protein sequence ID" value="CAB4643097.1"/>
    <property type="molecule type" value="Genomic_DNA"/>
</dbReference>
<keyword evidence="5" id="KW-0067">ATP-binding</keyword>
<sequence length="292" mass="31761">MSDTPHLAPSDLLSRCSFPEPGTDVFCAVSGGADSMALMILAHAHGLHVTAVHVNHGLRADSSRDIDLITPVAESLQINVETHHLTIEDGPNLEARARAARYGVFPEGTMTGHTADDQAETVLINLLRGAAATGLSAMRPLTTHPLLHLRRQETHDLCASMGIAVVNDTTNTDVRFLRNRVRHELLPAMNDISQRDVVPLLVRTADVLRADDDLLTELALAIDPTDAKALTAAPLPLAHRALRRWLSDPYPPDLATLNRVLSVAKGEVLACDIGENRQIRRSKQRLTLHHLG</sequence>
<dbReference type="SUPFAM" id="SSF82829">
    <property type="entry name" value="MesJ substrate recognition domain-like"/>
    <property type="match status" value="1"/>
</dbReference>
<dbReference type="InterPro" id="IPR012094">
    <property type="entry name" value="tRNA_Ile_lys_synt"/>
</dbReference>
<accession>A0A6J6K037</accession>
<dbReference type="PANTHER" id="PTHR43033">
    <property type="entry name" value="TRNA(ILE)-LYSIDINE SYNTHASE-RELATED"/>
    <property type="match status" value="1"/>
</dbReference>
<dbReference type="Pfam" id="PF01171">
    <property type="entry name" value="ATP_bind_3"/>
    <property type="match status" value="1"/>
</dbReference>
<evidence type="ECO:0000256" key="2">
    <source>
        <dbReference type="ARBA" id="ARBA00022598"/>
    </source>
</evidence>
<evidence type="ECO:0000256" key="1">
    <source>
        <dbReference type="ARBA" id="ARBA00013267"/>
    </source>
</evidence>
<comment type="catalytic activity">
    <reaction evidence="6">
        <text>cytidine(34) in tRNA(Ile2) + L-lysine + ATP = lysidine(34) in tRNA(Ile2) + AMP + diphosphate + H(+)</text>
        <dbReference type="Rhea" id="RHEA:43744"/>
        <dbReference type="Rhea" id="RHEA-COMP:10625"/>
        <dbReference type="Rhea" id="RHEA-COMP:10670"/>
        <dbReference type="ChEBI" id="CHEBI:15378"/>
        <dbReference type="ChEBI" id="CHEBI:30616"/>
        <dbReference type="ChEBI" id="CHEBI:32551"/>
        <dbReference type="ChEBI" id="CHEBI:33019"/>
        <dbReference type="ChEBI" id="CHEBI:82748"/>
        <dbReference type="ChEBI" id="CHEBI:83665"/>
        <dbReference type="ChEBI" id="CHEBI:456215"/>
        <dbReference type="EC" id="6.3.4.19"/>
    </reaction>
</comment>
<dbReference type="AlphaFoldDB" id="A0A6J6K037"/>
<dbReference type="GO" id="GO:0032267">
    <property type="term" value="F:tRNA(Ile)-lysidine synthase activity"/>
    <property type="evidence" value="ECO:0007669"/>
    <property type="project" value="UniProtKB-EC"/>
</dbReference>
<dbReference type="InterPro" id="IPR012795">
    <property type="entry name" value="tRNA_Ile_lys_synt_N"/>
</dbReference>
<dbReference type="CDD" id="cd01992">
    <property type="entry name" value="TilS_N"/>
    <property type="match status" value="1"/>
</dbReference>
<dbReference type="EC" id="6.3.4.19" evidence="1"/>
<evidence type="ECO:0000256" key="6">
    <source>
        <dbReference type="ARBA" id="ARBA00048539"/>
    </source>
</evidence>
<evidence type="ECO:0000256" key="5">
    <source>
        <dbReference type="ARBA" id="ARBA00022840"/>
    </source>
</evidence>
<evidence type="ECO:0000256" key="4">
    <source>
        <dbReference type="ARBA" id="ARBA00022741"/>
    </source>
</evidence>
<dbReference type="InterPro" id="IPR011063">
    <property type="entry name" value="TilS/TtcA_N"/>
</dbReference>
<feature type="domain" description="tRNA(Ile)-lysidine/2-thiocytidine synthase N-terminal" evidence="7">
    <location>
        <begin position="26"/>
        <end position="184"/>
    </location>
</feature>
<dbReference type="GO" id="GO:0005524">
    <property type="term" value="F:ATP binding"/>
    <property type="evidence" value="ECO:0007669"/>
    <property type="project" value="UniProtKB-KW"/>
</dbReference>
<dbReference type="GO" id="GO:0008033">
    <property type="term" value="P:tRNA processing"/>
    <property type="evidence" value="ECO:0007669"/>
    <property type="project" value="UniProtKB-KW"/>
</dbReference>
<evidence type="ECO:0000313" key="9">
    <source>
        <dbReference type="EMBL" id="CAB4643097.1"/>
    </source>
</evidence>
<dbReference type="SUPFAM" id="SSF52402">
    <property type="entry name" value="Adenine nucleotide alpha hydrolases-like"/>
    <property type="match status" value="1"/>
</dbReference>
<dbReference type="EMBL" id="CAEZTC010000011">
    <property type="protein sequence ID" value="CAB4551128.1"/>
    <property type="molecule type" value="Genomic_DNA"/>
</dbReference>
<dbReference type="HAMAP" id="MF_01161">
    <property type="entry name" value="tRNA_Ile_lys_synt"/>
    <property type="match status" value="1"/>
</dbReference>
<protein>
    <recommendedName>
        <fullName evidence="1">tRNA(Ile)-lysidine synthetase</fullName>
        <ecNumber evidence="1">6.3.4.19</ecNumber>
    </recommendedName>
</protein>
<proteinExistence type="inferred from homology"/>
<name>A0A6J6K037_9ZZZZ</name>
<dbReference type="NCBIfam" id="TIGR02432">
    <property type="entry name" value="lysidine_TilS_N"/>
    <property type="match status" value="1"/>
</dbReference>
<keyword evidence="4" id="KW-0547">Nucleotide-binding</keyword>
<reference evidence="9" key="1">
    <citation type="submission" date="2020-05" db="EMBL/GenBank/DDBJ databases">
        <authorList>
            <person name="Chiriac C."/>
            <person name="Salcher M."/>
            <person name="Ghai R."/>
            <person name="Kavagutti S V."/>
        </authorList>
    </citation>
    <scope>NUCLEOTIDE SEQUENCE</scope>
</reference>
<keyword evidence="3" id="KW-0819">tRNA processing</keyword>
<dbReference type="InterPro" id="IPR014729">
    <property type="entry name" value="Rossmann-like_a/b/a_fold"/>
</dbReference>
<organism evidence="9">
    <name type="scientific">freshwater metagenome</name>
    <dbReference type="NCBI Taxonomy" id="449393"/>
    <lineage>
        <taxon>unclassified sequences</taxon>
        <taxon>metagenomes</taxon>
        <taxon>ecological metagenomes</taxon>
    </lineage>
</organism>
<evidence type="ECO:0000259" key="7">
    <source>
        <dbReference type="Pfam" id="PF01171"/>
    </source>
</evidence>
<evidence type="ECO:0000313" key="8">
    <source>
        <dbReference type="EMBL" id="CAB4551128.1"/>
    </source>
</evidence>
<gene>
    <name evidence="8" type="ORF">UFOPK1572_00173</name>
    <name evidence="9" type="ORF">UFOPK2169_00254</name>
</gene>